<dbReference type="RefSeq" id="WP_272110754.1">
    <property type="nucleotide sequence ID" value="NZ_JAQMTI010000240.1"/>
</dbReference>
<keyword evidence="3" id="KW-1185">Reference proteome</keyword>
<evidence type="ECO:0000313" key="3">
    <source>
        <dbReference type="Proteomes" id="UP001211711"/>
    </source>
</evidence>
<feature type="region of interest" description="Disordered" evidence="1">
    <location>
        <begin position="14"/>
        <end position="53"/>
    </location>
</feature>
<accession>A0ABT4ZV78</accession>
<evidence type="ECO:0000313" key="2">
    <source>
        <dbReference type="EMBL" id="MDB9443316.1"/>
    </source>
</evidence>
<organism evidence="2 3">
    <name type="scientific">Sphaerospermopsis kisseleviana CS-549</name>
    <dbReference type="NCBI Taxonomy" id="3021783"/>
    <lineage>
        <taxon>Bacteria</taxon>
        <taxon>Bacillati</taxon>
        <taxon>Cyanobacteriota</taxon>
        <taxon>Cyanophyceae</taxon>
        <taxon>Nostocales</taxon>
        <taxon>Aphanizomenonaceae</taxon>
        <taxon>Sphaerospermopsis</taxon>
        <taxon>Sphaerospermopsis kisseleviana</taxon>
    </lineage>
</organism>
<dbReference type="Proteomes" id="UP001211711">
    <property type="component" value="Unassembled WGS sequence"/>
</dbReference>
<evidence type="ECO:0000256" key="1">
    <source>
        <dbReference type="SAM" id="MobiDB-lite"/>
    </source>
</evidence>
<comment type="caution">
    <text evidence="2">The sequence shown here is derived from an EMBL/GenBank/DDBJ whole genome shotgun (WGS) entry which is preliminary data.</text>
</comment>
<keyword evidence="2" id="KW-0378">Hydrolase</keyword>
<protein>
    <submittedName>
        <fullName evidence="2">Alpha/beta hydrolase</fullName>
    </submittedName>
</protein>
<proteinExistence type="predicted"/>
<reference evidence="2 3" key="1">
    <citation type="submission" date="2023-01" db="EMBL/GenBank/DDBJ databases">
        <title>Genomes from the Australian National Cyanobacteria Reference Collection.</title>
        <authorList>
            <person name="Willis A."/>
            <person name="Lee E.M.F."/>
        </authorList>
    </citation>
    <scope>NUCLEOTIDE SEQUENCE [LARGE SCALE GENOMIC DNA]</scope>
    <source>
        <strain evidence="2 3">CS-549</strain>
    </source>
</reference>
<gene>
    <name evidence="2" type="ORF">PN497_18415</name>
</gene>
<dbReference type="GO" id="GO:0016787">
    <property type="term" value="F:hydrolase activity"/>
    <property type="evidence" value="ECO:0007669"/>
    <property type="project" value="UniProtKB-KW"/>
</dbReference>
<dbReference type="EMBL" id="JAQMTI010000240">
    <property type="protein sequence ID" value="MDB9443316.1"/>
    <property type="molecule type" value="Genomic_DNA"/>
</dbReference>
<sequence>MSQISLYWTRDWGRGREAQGKGVGGRGRLITQSPVTNHQSPITNHQSPVTSHQ</sequence>
<name>A0ABT4ZV78_9CYAN</name>
<feature type="compositionally biased region" description="Polar residues" evidence="1">
    <location>
        <begin position="30"/>
        <end position="53"/>
    </location>
</feature>